<comment type="caution">
    <text evidence="1">The sequence shown here is derived from an EMBL/GenBank/DDBJ whole genome shotgun (WGS) entry which is preliminary data.</text>
</comment>
<keyword evidence="2" id="KW-1185">Reference proteome</keyword>
<proteinExistence type="predicted"/>
<protein>
    <submittedName>
        <fullName evidence="1">Uncharacterized protein</fullName>
    </submittedName>
</protein>
<accession>A0ABP9YKE3</accession>
<name>A0ABP9YKE3_9FUNG</name>
<sequence>MFKVKFSMIQLFDHVWYDLMANDAESYSEPSKILYSRAEMDLNHNTIREKQRNLPFFERQVVELDQQAWVRNCSDIYVQLERLTLRLVRDWTDLMYDWNALHNYYLDEYPSTGLDIHELDVRDRRIFQEWSLQLYKTTRMFRNHKREIHSLIPKYLKHSLNSSNPSYLYYNDTQSKMLWNTLALVEKNLKDVSNELLFSLYNSFGTVQYGIPVSAKHEYPMEVGSAFGRWYFYSLFMEKREALLPKLRVLWIEIPSTSKMKYFIWNASKWEKTKYIALEIRIIVTDIAEITDIVAKIQRMSIKDMMDRGVEKLRKKLNTNTCEALGNQDFQKEYYCKLARKALIMITDIYRIVRKKRTSCEFSLTVMLMLFYVTQ</sequence>
<evidence type="ECO:0000313" key="2">
    <source>
        <dbReference type="Proteomes" id="UP001473302"/>
    </source>
</evidence>
<evidence type="ECO:0000313" key="1">
    <source>
        <dbReference type="EMBL" id="GAA5807326.1"/>
    </source>
</evidence>
<reference evidence="1 2" key="1">
    <citation type="submission" date="2024-04" db="EMBL/GenBank/DDBJ databases">
        <title>genome sequences of Mucor flavus KT1a and Helicostylum pulchrum KT1b strains isolated from the surface of a dry-aged beef.</title>
        <authorList>
            <person name="Toyotome T."/>
            <person name="Hosono M."/>
            <person name="Torimaru M."/>
            <person name="Fukuda K."/>
            <person name="Mikami N."/>
        </authorList>
    </citation>
    <scope>NUCLEOTIDE SEQUENCE [LARGE SCALE GENOMIC DNA]</scope>
    <source>
        <strain evidence="1 2">KT1a</strain>
    </source>
</reference>
<organism evidence="1 2">
    <name type="scientific">Mucor flavus</name>
    <dbReference type="NCBI Taxonomy" id="439312"/>
    <lineage>
        <taxon>Eukaryota</taxon>
        <taxon>Fungi</taxon>
        <taxon>Fungi incertae sedis</taxon>
        <taxon>Mucoromycota</taxon>
        <taxon>Mucoromycotina</taxon>
        <taxon>Mucoromycetes</taxon>
        <taxon>Mucorales</taxon>
        <taxon>Mucorineae</taxon>
        <taxon>Mucoraceae</taxon>
        <taxon>Mucor</taxon>
    </lineage>
</organism>
<gene>
    <name evidence="1" type="ORF">MFLAVUS_000684</name>
</gene>
<dbReference type="EMBL" id="BAABUK010000002">
    <property type="protein sequence ID" value="GAA5807326.1"/>
    <property type="molecule type" value="Genomic_DNA"/>
</dbReference>
<dbReference type="Proteomes" id="UP001473302">
    <property type="component" value="Unassembled WGS sequence"/>
</dbReference>